<keyword evidence="7" id="KW-0436">Ligase</keyword>
<dbReference type="Pfam" id="PF04932">
    <property type="entry name" value="Wzy_C"/>
    <property type="match status" value="1"/>
</dbReference>
<evidence type="ECO:0000256" key="5">
    <source>
        <dbReference type="SAM" id="Phobius"/>
    </source>
</evidence>
<keyword evidence="3 5" id="KW-1133">Transmembrane helix</keyword>
<feature type="transmembrane region" description="Helical" evidence="5">
    <location>
        <begin position="379"/>
        <end position="398"/>
    </location>
</feature>
<protein>
    <submittedName>
        <fullName evidence="7">O-antigen ligase family protein</fullName>
    </submittedName>
</protein>
<name>A0ABT7STX2_9ALTE</name>
<dbReference type="Proteomes" id="UP001234343">
    <property type="component" value="Unassembled WGS sequence"/>
</dbReference>
<feature type="domain" description="O-antigen ligase-related" evidence="6">
    <location>
        <begin position="217"/>
        <end position="352"/>
    </location>
</feature>
<gene>
    <name evidence="7" type="ORF">QTP81_03355</name>
</gene>
<keyword evidence="8" id="KW-1185">Reference proteome</keyword>
<organism evidence="7 8">
    <name type="scientific">Alteromonas arenosi</name>
    <dbReference type="NCBI Taxonomy" id="3055817"/>
    <lineage>
        <taxon>Bacteria</taxon>
        <taxon>Pseudomonadati</taxon>
        <taxon>Pseudomonadota</taxon>
        <taxon>Gammaproteobacteria</taxon>
        <taxon>Alteromonadales</taxon>
        <taxon>Alteromonadaceae</taxon>
        <taxon>Alteromonas/Salinimonas group</taxon>
        <taxon>Alteromonas</taxon>
    </lineage>
</organism>
<feature type="transmembrane region" description="Helical" evidence="5">
    <location>
        <begin position="85"/>
        <end position="106"/>
    </location>
</feature>
<evidence type="ECO:0000313" key="7">
    <source>
        <dbReference type="EMBL" id="MDM7859644.1"/>
    </source>
</evidence>
<keyword evidence="2 5" id="KW-0812">Transmembrane</keyword>
<feature type="transmembrane region" description="Helical" evidence="5">
    <location>
        <begin position="137"/>
        <end position="160"/>
    </location>
</feature>
<evidence type="ECO:0000256" key="2">
    <source>
        <dbReference type="ARBA" id="ARBA00022692"/>
    </source>
</evidence>
<comment type="subcellular location">
    <subcellularLocation>
        <location evidence="1">Membrane</location>
        <topology evidence="1">Multi-pass membrane protein</topology>
    </subcellularLocation>
</comment>
<dbReference type="GO" id="GO:0016874">
    <property type="term" value="F:ligase activity"/>
    <property type="evidence" value="ECO:0007669"/>
    <property type="project" value="UniProtKB-KW"/>
</dbReference>
<evidence type="ECO:0000313" key="8">
    <source>
        <dbReference type="Proteomes" id="UP001234343"/>
    </source>
</evidence>
<comment type="caution">
    <text evidence="7">The sequence shown here is derived from an EMBL/GenBank/DDBJ whole genome shotgun (WGS) entry which is preliminary data.</text>
</comment>
<feature type="transmembrane region" description="Helical" evidence="5">
    <location>
        <begin position="180"/>
        <end position="198"/>
    </location>
</feature>
<reference evidence="7 8" key="1">
    <citation type="submission" date="2023-06" db="EMBL/GenBank/DDBJ databases">
        <title>Alteromonas sp. ASW11-36 isolated from intertidal sand.</title>
        <authorList>
            <person name="Li Y."/>
        </authorList>
    </citation>
    <scope>NUCLEOTIDE SEQUENCE [LARGE SCALE GENOMIC DNA]</scope>
    <source>
        <strain evidence="7 8">ASW11-36</strain>
    </source>
</reference>
<dbReference type="EMBL" id="JAUCBP010000002">
    <property type="protein sequence ID" value="MDM7859644.1"/>
    <property type="molecule type" value="Genomic_DNA"/>
</dbReference>
<accession>A0ABT7STX2</accession>
<feature type="transmembrane region" description="Helical" evidence="5">
    <location>
        <begin position="51"/>
        <end position="73"/>
    </location>
</feature>
<evidence type="ECO:0000256" key="1">
    <source>
        <dbReference type="ARBA" id="ARBA00004141"/>
    </source>
</evidence>
<evidence type="ECO:0000256" key="3">
    <source>
        <dbReference type="ARBA" id="ARBA00022989"/>
    </source>
</evidence>
<proteinExistence type="predicted"/>
<dbReference type="InterPro" id="IPR007016">
    <property type="entry name" value="O-antigen_ligase-rel_domated"/>
</dbReference>
<sequence>MQPVKQPESLTLQNLWFLQIGNLWKFFKGESLAFKSICIYLFIEYFRPQSIFPVINFLPWAQIFLTLALVAFVMDKKAKLTFTTFHVLILFFAIAIHMSFLVAYNINWSTNNYIFFIQWIVVFYLATGIVNTKERLYVFFLVMFMCSLKVAFGTARVWAFRGFSFTTWGLMGPPGYFQNSGELAILMLILFPLGYMLYRDNKDNVRVWEKYVLMAAWVCPLLTILGSSSRGAQLALAVQLVVLFYKQIFKPKVLIGATLLVSIGWHVLPDEQKARFTDIGEDKSSLQRKLYWKHGWNIMKEYPVLGIGYFNFIPYYRDHYPQDMLYGKAELPHNIFLQIGTDAGFIGLFFYLILIIFALTKRLPNFPLHPDPGDKILLAMWRGLRLGIIGFVMAGQFVTVGYYPFLWISLALQASLLLVYQNKQQGIAHGEQQGLPARSSGNS</sequence>
<dbReference type="PANTHER" id="PTHR37422:SF13">
    <property type="entry name" value="LIPOPOLYSACCHARIDE BIOSYNTHESIS PROTEIN PA4999-RELATED"/>
    <property type="match status" value="1"/>
</dbReference>
<feature type="transmembrane region" description="Helical" evidence="5">
    <location>
        <begin position="336"/>
        <end position="359"/>
    </location>
</feature>
<feature type="transmembrane region" description="Helical" evidence="5">
    <location>
        <begin position="298"/>
        <end position="316"/>
    </location>
</feature>
<dbReference type="InterPro" id="IPR051533">
    <property type="entry name" value="WaaL-like"/>
</dbReference>
<dbReference type="PANTHER" id="PTHR37422">
    <property type="entry name" value="TEICHURONIC ACID BIOSYNTHESIS PROTEIN TUAE"/>
    <property type="match status" value="1"/>
</dbReference>
<keyword evidence="4 5" id="KW-0472">Membrane</keyword>
<evidence type="ECO:0000259" key="6">
    <source>
        <dbReference type="Pfam" id="PF04932"/>
    </source>
</evidence>
<feature type="transmembrane region" description="Helical" evidence="5">
    <location>
        <begin position="112"/>
        <end position="130"/>
    </location>
</feature>
<evidence type="ECO:0000256" key="4">
    <source>
        <dbReference type="ARBA" id="ARBA00023136"/>
    </source>
</evidence>